<dbReference type="OrthoDB" id="9799356at2"/>
<reference evidence="1 2" key="1">
    <citation type="submission" date="2007-05" db="EMBL/GenBank/DDBJ databases">
        <title>Complete sequence of Geobacter uraniireducens Rf4.</title>
        <authorList>
            <consortium name="US DOE Joint Genome Institute"/>
            <person name="Copeland A."/>
            <person name="Lucas S."/>
            <person name="Lapidus A."/>
            <person name="Barry K."/>
            <person name="Detter J.C."/>
            <person name="Glavina del Rio T."/>
            <person name="Hammon N."/>
            <person name="Israni S."/>
            <person name="Dalin E."/>
            <person name="Tice H."/>
            <person name="Pitluck S."/>
            <person name="Chertkov O."/>
            <person name="Brettin T."/>
            <person name="Bruce D."/>
            <person name="Han C."/>
            <person name="Schmutz J."/>
            <person name="Larimer F."/>
            <person name="Land M."/>
            <person name="Hauser L."/>
            <person name="Kyrpides N."/>
            <person name="Mikhailova N."/>
            <person name="Shelobolina E."/>
            <person name="Aklujkar M."/>
            <person name="Lovley D."/>
            <person name="Richardson P."/>
        </authorList>
    </citation>
    <scope>NUCLEOTIDE SEQUENCE [LARGE SCALE GENOMIC DNA]</scope>
    <source>
        <strain evidence="2">ATCC BAA-1134 / JCM 13001 / Rf4</strain>
    </source>
</reference>
<accession>A5GD57</accession>
<gene>
    <name evidence="1" type="ordered locus">Gura_0280</name>
</gene>
<dbReference type="Proteomes" id="UP000006695">
    <property type="component" value="Chromosome"/>
</dbReference>
<dbReference type="AlphaFoldDB" id="A5GD57"/>
<evidence type="ECO:0000313" key="1">
    <source>
        <dbReference type="EMBL" id="ABQ24496.1"/>
    </source>
</evidence>
<name>A5GD57_GEOUR</name>
<dbReference type="HOGENOM" id="CLU_173920_0_0_7"/>
<sequence>MQTLPIALVEEGMVLARDVVRQDNPNGPPVCGKGMTLTDNLLERLRTMGIKSLVVEGHPVDVDGEQSLAEMLAALEERFRKAEHDPLMMKLRECYRKIITRSMEGFSSGREAD</sequence>
<organism evidence="1 2">
    <name type="scientific">Geotalea uraniireducens (strain Rf4)</name>
    <name type="common">Geobacter uraniireducens</name>
    <dbReference type="NCBI Taxonomy" id="351605"/>
    <lineage>
        <taxon>Bacteria</taxon>
        <taxon>Pseudomonadati</taxon>
        <taxon>Thermodesulfobacteriota</taxon>
        <taxon>Desulfuromonadia</taxon>
        <taxon>Geobacterales</taxon>
        <taxon>Geobacteraceae</taxon>
        <taxon>Geotalea</taxon>
    </lineage>
</organism>
<dbReference type="RefSeq" id="WP_011937223.1">
    <property type="nucleotide sequence ID" value="NC_009483.1"/>
</dbReference>
<proteinExistence type="predicted"/>
<dbReference type="KEGG" id="gur:Gura_0280"/>
<dbReference type="EMBL" id="CP000698">
    <property type="protein sequence ID" value="ABQ24496.1"/>
    <property type="molecule type" value="Genomic_DNA"/>
</dbReference>
<keyword evidence="2" id="KW-1185">Reference proteome</keyword>
<dbReference type="STRING" id="351605.Gura_0280"/>
<evidence type="ECO:0000313" key="2">
    <source>
        <dbReference type="Proteomes" id="UP000006695"/>
    </source>
</evidence>
<protein>
    <submittedName>
        <fullName evidence="1">Uncharacterized protein</fullName>
    </submittedName>
</protein>